<proteinExistence type="predicted"/>
<dbReference type="Gene3D" id="2.60.120.10">
    <property type="entry name" value="Jelly Rolls"/>
    <property type="match status" value="1"/>
</dbReference>
<dbReference type="InterPro" id="IPR014710">
    <property type="entry name" value="RmlC-like_jellyroll"/>
</dbReference>
<keyword evidence="6" id="KW-1185">Reference proteome</keyword>
<dbReference type="SUPFAM" id="SSF46689">
    <property type="entry name" value="Homeodomain-like"/>
    <property type="match status" value="2"/>
</dbReference>
<evidence type="ECO:0000313" key="6">
    <source>
        <dbReference type="Proteomes" id="UP001185254"/>
    </source>
</evidence>
<reference evidence="5 6" key="1">
    <citation type="submission" date="2023-07" db="EMBL/GenBank/DDBJ databases">
        <title>Sorghum-associated microbial communities from plants grown in Nebraska, USA.</title>
        <authorList>
            <person name="Schachtman D."/>
        </authorList>
    </citation>
    <scope>NUCLEOTIDE SEQUENCE [LARGE SCALE GENOMIC DNA]</scope>
    <source>
        <strain evidence="5 6">DS1039</strain>
    </source>
</reference>
<dbReference type="InterPro" id="IPR018062">
    <property type="entry name" value="HTH_AraC-typ_CS"/>
</dbReference>
<dbReference type="InterPro" id="IPR018060">
    <property type="entry name" value="HTH_AraC"/>
</dbReference>
<dbReference type="InterPro" id="IPR032783">
    <property type="entry name" value="AraC_lig"/>
</dbReference>
<dbReference type="Proteomes" id="UP001185254">
    <property type="component" value="Unassembled WGS sequence"/>
</dbReference>
<protein>
    <submittedName>
        <fullName evidence="5">AraC-like DNA-binding protein</fullName>
    </submittedName>
</protein>
<keyword evidence="3" id="KW-0804">Transcription</keyword>
<feature type="domain" description="HTH araC/xylS-type" evidence="4">
    <location>
        <begin position="207"/>
        <end position="305"/>
    </location>
</feature>
<evidence type="ECO:0000313" key="5">
    <source>
        <dbReference type="EMBL" id="MDR6376200.1"/>
    </source>
</evidence>
<sequence>MDLENQSDVLSDILTLIRLRGESIRIETIASGSRLQIGSGSAKFYFVQSGKVTFENGSDDTVTLGHGDLALLPHGDGHVLVATDTSSPPTAEQTLSYVQLPQVAPSLDTDHTQLVCGSFRFDSGPLSTLLSGLPRTIVLRSQEQKTPPWLSAISHFLLEEAGAKSPGSFLMISRLIDLLVIRTLRAWAVSDPSHPGWLKGLSDHRIARALTAMHNEPNREWSVDELARISMMSRSLFAEKFSNIVGDPPLRYLTKWRLTVAADLLRNGGLKVNEVAQRTGYLSEAAFSRAFKANFGYPPSSVQRKRYEEN</sequence>
<dbReference type="Gene3D" id="1.10.10.60">
    <property type="entry name" value="Homeodomain-like"/>
    <property type="match status" value="2"/>
</dbReference>
<evidence type="ECO:0000256" key="2">
    <source>
        <dbReference type="ARBA" id="ARBA00023125"/>
    </source>
</evidence>
<dbReference type="InterPro" id="IPR011051">
    <property type="entry name" value="RmlC_Cupin_sf"/>
</dbReference>
<evidence type="ECO:0000256" key="1">
    <source>
        <dbReference type="ARBA" id="ARBA00023015"/>
    </source>
</evidence>
<gene>
    <name evidence="5" type="ORF">J2776_002900</name>
</gene>
<dbReference type="EMBL" id="JAVDQN010000002">
    <property type="protein sequence ID" value="MDR6376200.1"/>
    <property type="molecule type" value="Genomic_DNA"/>
</dbReference>
<keyword evidence="2" id="KW-0238">DNA-binding</keyword>
<dbReference type="Pfam" id="PF12833">
    <property type="entry name" value="HTH_18"/>
    <property type="match status" value="1"/>
</dbReference>
<dbReference type="Pfam" id="PF12852">
    <property type="entry name" value="Cupin_6"/>
    <property type="match status" value="1"/>
</dbReference>
<evidence type="ECO:0000256" key="3">
    <source>
        <dbReference type="ARBA" id="ARBA00023163"/>
    </source>
</evidence>
<keyword evidence="1" id="KW-0805">Transcription regulation</keyword>
<dbReference type="PROSITE" id="PS01124">
    <property type="entry name" value="HTH_ARAC_FAMILY_2"/>
    <property type="match status" value="1"/>
</dbReference>
<dbReference type="InterPro" id="IPR050204">
    <property type="entry name" value="AraC_XylS_family_regulators"/>
</dbReference>
<dbReference type="RefSeq" id="WP_310066614.1">
    <property type="nucleotide sequence ID" value="NZ_JAVDQN010000002.1"/>
</dbReference>
<dbReference type="SMART" id="SM00342">
    <property type="entry name" value="HTH_ARAC"/>
    <property type="match status" value="1"/>
</dbReference>
<evidence type="ECO:0000259" key="4">
    <source>
        <dbReference type="PROSITE" id="PS01124"/>
    </source>
</evidence>
<dbReference type="PANTHER" id="PTHR46796:SF7">
    <property type="entry name" value="ARAC FAMILY TRANSCRIPTIONAL REGULATOR"/>
    <property type="match status" value="1"/>
</dbReference>
<dbReference type="PROSITE" id="PS00041">
    <property type="entry name" value="HTH_ARAC_FAMILY_1"/>
    <property type="match status" value="1"/>
</dbReference>
<accession>A0ABU1KZ22</accession>
<dbReference type="InterPro" id="IPR009057">
    <property type="entry name" value="Homeodomain-like_sf"/>
</dbReference>
<dbReference type="SUPFAM" id="SSF51182">
    <property type="entry name" value="RmlC-like cupins"/>
    <property type="match status" value="1"/>
</dbReference>
<organism evidence="5 6">
    <name type="scientific">Paraburkholderia caledonica</name>
    <dbReference type="NCBI Taxonomy" id="134536"/>
    <lineage>
        <taxon>Bacteria</taxon>
        <taxon>Pseudomonadati</taxon>
        <taxon>Pseudomonadota</taxon>
        <taxon>Betaproteobacteria</taxon>
        <taxon>Burkholderiales</taxon>
        <taxon>Burkholderiaceae</taxon>
        <taxon>Paraburkholderia</taxon>
    </lineage>
</organism>
<dbReference type="PANTHER" id="PTHR46796">
    <property type="entry name" value="HTH-TYPE TRANSCRIPTIONAL ACTIVATOR RHAS-RELATED"/>
    <property type="match status" value="1"/>
</dbReference>
<comment type="caution">
    <text evidence="5">The sequence shown here is derived from an EMBL/GenBank/DDBJ whole genome shotgun (WGS) entry which is preliminary data.</text>
</comment>
<name>A0ABU1KZ22_9BURK</name>